<accession>A0ABV7TA04</accession>
<dbReference type="Proteomes" id="UP001595629">
    <property type="component" value="Unassembled WGS sequence"/>
</dbReference>
<organism evidence="1 2">
    <name type="scientific">Lutimaribacter marinistellae</name>
    <dbReference type="NCBI Taxonomy" id="1820329"/>
    <lineage>
        <taxon>Bacteria</taxon>
        <taxon>Pseudomonadati</taxon>
        <taxon>Pseudomonadota</taxon>
        <taxon>Alphaproteobacteria</taxon>
        <taxon>Rhodobacterales</taxon>
        <taxon>Roseobacteraceae</taxon>
        <taxon>Lutimaribacter</taxon>
    </lineage>
</organism>
<evidence type="ECO:0008006" key="3">
    <source>
        <dbReference type="Google" id="ProtNLM"/>
    </source>
</evidence>
<dbReference type="RefSeq" id="WP_386733619.1">
    <property type="nucleotide sequence ID" value="NZ_JBHRXI010000001.1"/>
</dbReference>
<evidence type="ECO:0000313" key="1">
    <source>
        <dbReference type="EMBL" id="MFC3612436.1"/>
    </source>
</evidence>
<comment type="caution">
    <text evidence="1">The sequence shown here is derived from an EMBL/GenBank/DDBJ whole genome shotgun (WGS) entry which is preliminary data.</text>
</comment>
<evidence type="ECO:0000313" key="2">
    <source>
        <dbReference type="Proteomes" id="UP001595629"/>
    </source>
</evidence>
<proteinExistence type="predicted"/>
<dbReference type="EMBL" id="JBHRXI010000001">
    <property type="protein sequence ID" value="MFC3612436.1"/>
    <property type="molecule type" value="Genomic_DNA"/>
</dbReference>
<reference evidence="2" key="1">
    <citation type="journal article" date="2019" name="Int. J. Syst. Evol. Microbiol.">
        <title>The Global Catalogue of Microorganisms (GCM) 10K type strain sequencing project: providing services to taxonomists for standard genome sequencing and annotation.</title>
        <authorList>
            <consortium name="The Broad Institute Genomics Platform"/>
            <consortium name="The Broad Institute Genome Sequencing Center for Infectious Disease"/>
            <person name="Wu L."/>
            <person name="Ma J."/>
        </authorList>
    </citation>
    <scope>NUCLEOTIDE SEQUENCE [LARGE SCALE GENOMIC DNA]</scope>
    <source>
        <strain evidence="2">KCTC 42911</strain>
    </source>
</reference>
<keyword evidence="2" id="KW-1185">Reference proteome</keyword>
<sequence length="349" mass="39124">MSMFVPDGLRPPGLFPAEPRVIYKTKRKNLTHEGRIGRMDRVETLNAFRDFSHAFNTHRPRLEPELGGYLHNHGFLPDKGALFGISPEMIDPEKPDEHSDWLGQYLSDFQTRILPLANGRYSAAGGNRLFLWRLHRQVLPLAPLIGSRQSGRVIRHAETGGPILSRTMETARSASPVWSRDLPEGETKTEAGDRVYLQAPQSDEKTRVMRIAILHDPRTKLPFVLGAVLLEAPLAELDAPHQEITCRRIDPELGMAGPMRRFRRGVVEKPELLDEAHRLVPGWWPALTAVLTGFRKLPVWAVMQIDIVESEAGPVVVDMTDQLDAAALQLDGPIMGSEPAIRFLKEFGV</sequence>
<gene>
    <name evidence="1" type="ORF">ACFORG_01575</name>
</gene>
<protein>
    <recommendedName>
        <fullName evidence="3">Alpha-L-glutamate ligase-related protein ATP-grasp domain-containing protein</fullName>
    </recommendedName>
</protein>
<name>A0ABV7TA04_9RHOB</name>